<dbReference type="PANTHER" id="PTHR33452:SF1">
    <property type="entry name" value="INNER MEMBRANE PROTEIN YPHA-RELATED"/>
    <property type="match status" value="1"/>
</dbReference>
<proteinExistence type="inferred from homology"/>
<comment type="caution">
    <text evidence="8">The sequence shown here is derived from an EMBL/GenBank/DDBJ whole genome shotgun (WGS) entry which is preliminary data.</text>
</comment>
<feature type="transmembrane region" description="Helical" evidence="7">
    <location>
        <begin position="53"/>
        <end position="77"/>
    </location>
</feature>
<keyword evidence="6 7" id="KW-0472">Membrane</keyword>
<dbReference type="EMBL" id="JAUJEA010000006">
    <property type="protein sequence ID" value="MDN5203048.1"/>
    <property type="molecule type" value="Genomic_DNA"/>
</dbReference>
<evidence type="ECO:0000256" key="2">
    <source>
        <dbReference type="ARBA" id="ARBA00006679"/>
    </source>
</evidence>
<organism evidence="8 9">
    <name type="scientific">Splendidivirga corallicola</name>
    <dbReference type="NCBI Taxonomy" id="3051826"/>
    <lineage>
        <taxon>Bacteria</taxon>
        <taxon>Pseudomonadati</taxon>
        <taxon>Bacteroidota</taxon>
        <taxon>Cytophagia</taxon>
        <taxon>Cytophagales</taxon>
        <taxon>Splendidivirgaceae</taxon>
        <taxon>Splendidivirga</taxon>
    </lineage>
</organism>
<reference evidence="8" key="1">
    <citation type="submission" date="2023-06" db="EMBL/GenBank/DDBJ databases">
        <title>Genomic of Parafulvivirga corallium.</title>
        <authorList>
            <person name="Wang G."/>
        </authorList>
    </citation>
    <scope>NUCLEOTIDE SEQUENCE</scope>
    <source>
        <strain evidence="8">BMA10</strain>
    </source>
</reference>
<sequence>MTPISNHALSKFTDLGILFLRAAFGLRLIYGTIDNVLSYDRMLEFRDFLEHHGFPIPLAAAFVSVILQFTAGISWIIGFQVRVFAFLMFINFIIAIIGVHIGDAYPNTAPAIHLLVVALFLFFNGGGKWSVDEFFKIRKVPGG</sequence>
<keyword evidence="3" id="KW-1003">Cell membrane</keyword>
<feature type="transmembrane region" description="Helical" evidence="7">
    <location>
        <begin position="111"/>
        <end position="131"/>
    </location>
</feature>
<evidence type="ECO:0000256" key="7">
    <source>
        <dbReference type="SAM" id="Phobius"/>
    </source>
</evidence>
<keyword evidence="5 7" id="KW-1133">Transmembrane helix</keyword>
<keyword evidence="4 7" id="KW-0812">Transmembrane</keyword>
<evidence type="ECO:0000256" key="6">
    <source>
        <dbReference type="ARBA" id="ARBA00023136"/>
    </source>
</evidence>
<comment type="subcellular location">
    <subcellularLocation>
        <location evidence="1">Cell membrane</location>
        <topology evidence="1">Multi-pass membrane protein</topology>
    </subcellularLocation>
</comment>
<accession>A0ABT8KS90</accession>
<evidence type="ECO:0000256" key="3">
    <source>
        <dbReference type="ARBA" id="ARBA00022475"/>
    </source>
</evidence>
<evidence type="ECO:0000256" key="5">
    <source>
        <dbReference type="ARBA" id="ARBA00022989"/>
    </source>
</evidence>
<dbReference type="Pfam" id="PF07681">
    <property type="entry name" value="DoxX"/>
    <property type="match status" value="1"/>
</dbReference>
<evidence type="ECO:0000256" key="1">
    <source>
        <dbReference type="ARBA" id="ARBA00004651"/>
    </source>
</evidence>
<dbReference type="PANTHER" id="PTHR33452">
    <property type="entry name" value="OXIDOREDUCTASE CATD-RELATED"/>
    <property type="match status" value="1"/>
</dbReference>
<evidence type="ECO:0000256" key="4">
    <source>
        <dbReference type="ARBA" id="ARBA00022692"/>
    </source>
</evidence>
<protein>
    <submittedName>
        <fullName evidence="8">DoxX family protein</fullName>
    </submittedName>
</protein>
<evidence type="ECO:0000313" key="9">
    <source>
        <dbReference type="Proteomes" id="UP001172082"/>
    </source>
</evidence>
<feature type="transmembrane region" description="Helical" evidence="7">
    <location>
        <begin position="84"/>
        <end position="105"/>
    </location>
</feature>
<keyword evidence="9" id="KW-1185">Reference proteome</keyword>
<dbReference type="InterPro" id="IPR051907">
    <property type="entry name" value="DoxX-like_oxidoreductase"/>
</dbReference>
<evidence type="ECO:0000313" key="8">
    <source>
        <dbReference type="EMBL" id="MDN5203048.1"/>
    </source>
</evidence>
<gene>
    <name evidence="8" type="ORF">QQ008_16790</name>
</gene>
<dbReference type="Proteomes" id="UP001172082">
    <property type="component" value="Unassembled WGS sequence"/>
</dbReference>
<comment type="similarity">
    <text evidence="2">Belongs to the DoxX family.</text>
</comment>
<name>A0ABT8KS90_9BACT</name>
<feature type="transmembrane region" description="Helical" evidence="7">
    <location>
        <begin position="12"/>
        <end position="33"/>
    </location>
</feature>
<dbReference type="InterPro" id="IPR032808">
    <property type="entry name" value="DoxX"/>
</dbReference>
<dbReference type="RefSeq" id="WP_346753070.1">
    <property type="nucleotide sequence ID" value="NZ_JAUJEA010000006.1"/>
</dbReference>